<evidence type="ECO:0000313" key="2">
    <source>
        <dbReference type="EMBL" id="XAE44784.1"/>
    </source>
</evidence>
<gene>
    <name evidence="2" type="ORF">AAC691_10350</name>
</gene>
<protein>
    <recommendedName>
        <fullName evidence="4">Relaxasome subunit MobC</fullName>
    </recommendedName>
</protein>
<dbReference type="EMBL" id="CP152276">
    <property type="protein sequence ID" value="XAE44784.1"/>
    <property type="molecule type" value="Genomic_DNA"/>
</dbReference>
<proteinExistence type="predicted"/>
<accession>A0ABZ3DB48</accession>
<name>A0ABZ3DB48_9PROT</name>
<evidence type="ECO:0008006" key="4">
    <source>
        <dbReference type="Google" id="ProtNLM"/>
    </source>
</evidence>
<keyword evidence="3" id="KW-1185">Reference proteome</keyword>
<evidence type="ECO:0000256" key="1">
    <source>
        <dbReference type="SAM" id="Coils"/>
    </source>
</evidence>
<keyword evidence="1" id="KW-0175">Coiled coil</keyword>
<organism evidence="2 3">
    <name type="scientific">Nguyenibacter vanlangensis</name>
    <dbReference type="NCBI Taxonomy" id="1216886"/>
    <lineage>
        <taxon>Bacteria</taxon>
        <taxon>Pseudomonadati</taxon>
        <taxon>Pseudomonadota</taxon>
        <taxon>Alphaproteobacteria</taxon>
        <taxon>Acetobacterales</taxon>
        <taxon>Acetobacteraceae</taxon>
        <taxon>Nguyenibacter</taxon>
    </lineage>
</organism>
<feature type="coiled-coil region" evidence="1">
    <location>
        <begin position="4"/>
        <end position="48"/>
    </location>
</feature>
<dbReference type="RefSeq" id="WP_342629991.1">
    <property type="nucleotide sequence ID" value="NZ_CP152276.1"/>
</dbReference>
<evidence type="ECO:0000313" key="3">
    <source>
        <dbReference type="Proteomes" id="UP001449795"/>
    </source>
</evidence>
<reference evidence="2 3" key="1">
    <citation type="submission" date="2024-04" db="EMBL/GenBank/DDBJ databases">
        <title>Complete genome sequence of Nguyenibacter vanlangesis HBCM-1154, a strain capable of nitrogen fixation, IAA production, and phosphorus solubilization isolated from sugarcane soil.</title>
        <authorList>
            <person name="MY HANH P."/>
        </authorList>
    </citation>
    <scope>NUCLEOTIDE SEQUENCE [LARGE SCALE GENOMIC DNA]</scope>
    <source>
        <strain evidence="2 3">HBCM 1154</strain>
    </source>
</reference>
<sequence length="123" mass="13590">MADIDSLETELKKAQERLARERLAVQKIKRAMTKKKKAEKRNIEAQALCALGRGIVEFCDDDSNGNHASAVVDFLRAYIVRESDVDAILFTLSGRRVADAVRVPKPSIVAVPEPAMPSIEIVD</sequence>
<dbReference type="Proteomes" id="UP001449795">
    <property type="component" value="Chromosome"/>
</dbReference>